<evidence type="ECO:0000313" key="3">
    <source>
        <dbReference type="Proteomes" id="UP001596461"/>
    </source>
</evidence>
<dbReference type="Proteomes" id="UP001596461">
    <property type="component" value="Unassembled WGS sequence"/>
</dbReference>
<proteinExistence type="predicted"/>
<dbReference type="AlphaFoldDB" id="A0ABD5W882"/>
<keyword evidence="3" id="KW-1185">Reference proteome</keyword>
<organism evidence="2 3">
    <name type="scientific">Halobaculum lipolyticum</name>
    <dbReference type="NCBI Taxonomy" id="3032001"/>
    <lineage>
        <taxon>Archaea</taxon>
        <taxon>Methanobacteriati</taxon>
        <taxon>Methanobacteriota</taxon>
        <taxon>Stenosarchaea group</taxon>
        <taxon>Halobacteria</taxon>
        <taxon>Halobacteriales</taxon>
        <taxon>Haloferacaceae</taxon>
        <taxon>Halobaculum</taxon>
    </lineage>
</organism>
<evidence type="ECO:0000259" key="1">
    <source>
        <dbReference type="Pfam" id="PF24035"/>
    </source>
</evidence>
<name>A0ABD5W882_9EURY</name>
<evidence type="ECO:0000313" key="2">
    <source>
        <dbReference type="EMBL" id="MFC7068640.1"/>
    </source>
</evidence>
<dbReference type="InterPro" id="IPR055768">
    <property type="entry name" value="DUF7344"/>
</dbReference>
<gene>
    <name evidence="2" type="ORF">ACFQL9_03225</name>
</gene>
<dbReference type="GeneID" id="81126842"/>
<dbReference type="RefSeq" id="WP_284033552.1">
    <property type="nucleotide sequence ID" value="NZ_CP126155.1"/>
</dbReference>
<reference evidence="2 3" key="1">
    <citation type="journal article" date="2019" name="Int. J. Syst. Evol. Microbiol.">
        <title>The Global Catalogue of Microorganisms (GCM) 10K type strain sequencing project: providing services to taxonomists for standard genome sequencing and annotation.</title>
        <authorList>
            <consortium name="The Broad Institute Genomics Platform"/>
            <consortium name="The Broad Institute Genome Sequencing Center for Infectious Disease"/>
            <person name="Wu L."/>
            <person name="Ma J."/>
        </authorList>
    </citation>
    <scope>NUCLEOTIDE SEQUENCE [LARGE SCALE GENOMIC DNA]</scope>
    <source>
        <strain evidence="2 3">DT31</strain>
    </source>
</reference>
<protein>
    <recommendedName>
        <fullName evidence="1">DUF7344 domain-containing protein</fullName>
    </recommendedName>
</protein>
<comment type="caution">
    <text evidence="2">The sequence shown here is derived from an EMBL/GenBank/DDBJ whole genome shotgun (WGS) entry which is preliminary data.</text>
</comment>
<sequence length="105" mass="11383">MVPTRFDTPPERGNGADLTDSELYALLASDRRRAVMAVVENRCRSLGLEQLAANVAEALEGEEFDPGALRSLAIELHHVHLPKLSDAGLLDYDPAANWVDTDPSG</sequence>
<accession>A0ABD5W882</accession>
<dbReference type="Pfam" id="PF24035">
    <property type="entry name" value="DUF7344"/>
    <property type="match status" value="1"/>
</dbReference>
<feature type="domain" description="DUF7344" evidence="1">
    <location>
        <begin position="25"/>
        <end position="99"/>
    </location>
</feature>
<dbReference type="EMBL" id="JBHTAH010000002">
    <property type="protein sequence ID" value="MFC7068640.1"/>
    <property type="molecule type" value="Genomic_DNA"/>
</dbReference>